<sequence length="407" mass="44591">MQTWIDAALKDTPQGQEADRILRTCTHCGFCLATCPTYQLLGNELDSPRGRIYLMKQVLEGKTATATTQLHLDRCLTCRACETTCPSGVEYGKLVDIGRELVEEQVKRDSGGFMRWALRTVLPRRALFSALLRTGQFVRPLVPGALRGKIPPRRQPKPWPEKTHQRQVLMLEGCVQPAMEPTINPTTARLLDEIGISVIRTPSSVCCGAISQHLGHPDEAREQIRRNIDAWWPHIEAGVEAIVVNASGCGVQVKDYGHILREDKAYAEKAATVSKLTVDPVELLLNEEDNLTPAAGVPRKIAFQSPCTLQHGQKLGGRVEGLLTRLGFELTPVADAHLCCGSAGTYSVLQPTLSKQLRTNKLNNLQSGRPDLIATANIGCLTHLNEASEVPVRHWLELLAGKGAAST</sequence>
<dbReference type="InterPro" id="IPR004017">
    <property type="entry name" value="Cys_rich_dom"/>
</dbReference>
<dbReference type="GO" id="GO:0051539">
    <property type="term" value="F:4 iron, 4 sulfur cluster binding"/>
    <property type="evidence" value="ECO:0007669"/>
    <property type="project" value="UniProtKB-UniRule"/>
</dbReference>
<comment type="catalytic activity">
    <reaction evidence="6">
        <text>glycolate + A = glyoxylate + AH2</text>
        <dbReference type="Rhea" id="RHEA:21264"/>
        <dbReference type="ChEBI" id="CHEBI:13193"/>
        <dbReference type="ChEBI" id="CHEBI:17499"/>
        <dbReference type="ChEBI" id="CHEBI:29805"/>
        <dbReference type="ChEBI" id="CHEBI:36655"/>
        <dbReference type="EC" id="1.1.99.14"/>
    </reaction>
</comment>
<accession>A0AAE3G713</accession>
<evidence type="ECO:0000256" key="1">
    <source>
        <dbReference type="ARBA" id="ARBA00022485"/>
    </source>
</evidence>
<dbReference type="SUPFAM" id="SSF54862">
    <property type="entry name" value="4Fe-4S ferredoxins"/>
    <property type="match status" value="1"/>
</dbReference>
<keyword evidence="5 6" id="KW-0411">Iron-sulfur</keyword>
<gene>
    <name evidence="8" type="ORF">J2T57_003388</name>
</gene>
<evidence type="ECO:0000256" key="5">
    <source>
        <dbReference type="ARBA" id="ARBA00023014"/>
    </source>
</evidence>
<evidence type="ECO:0000256" key="6">
    <source>
        <dbReference type="PIRNR" id="PIRNR000139"/>
    </source>
</evidence>
<dbReference type="NCBIfam" id="NF008434">
    <property type="entry name" value="PRK11274.1"/>
    <property type="match status" value="1"/>
</dbReference>
<keyword evidence="2 6" id="KW-0479">Metal-binding</keyword>
<dbReference type="PROSITE" id="PS51379">
    <property type="entry name" value="4FE4S_FER_2"/>
    <property type="match status" value="2"/>
</dbReference>
<feature type="domain" description="4Fe-4S ferredoxin-type" evidence="7">
    <location>
        <begin position="14"/>
        <end position="46"/>
    </location>
</feature>
<keyword evidence="1 6" id="KW-0004">4Fe-4S</keyword>
<reference evidence="8" key="1">
    <citation type="submission" date="2022-03" db="EMBL/GenBank/DDBJ databases">
        <title>Genomic Encyclopedia of Type Strains, Phase III (KMG-III): the genomes of soil and plant-associated and newly described type strains.</title>
        <authorList>
            <person name="Whitman W."/>
        </authorList>
    </citation>
    <scope>NUCLEOTIDE SEQUENCE</scope>
    <source>
        <strain evidence="8">ANL 6-2</strain>
    </source>
</reference>
<protein>
    <recommendedName>
        <fullName evidence="6">Glycolate oxidase iron-sulfur subunit</fullName>
        <ecNumber evidence="6">1.1.99.14</ecNumber>
    </recommendedName>
</protein>
<dbReference type="InterPro" id="IPR009051">
    <property type="entry name" value="Helical_ferredxn"/>
</dbReference>
<name>A0AAE3G713_9GAMM</name>
<evidence type="ECO:0000256" key="4">
    <source>
        <dbReference type="ARBA" id="ARBA00023004"/>
    </source>
</evidence>
<dbReference type="EC" id="1.1.99.14" evidence="6"/>
<keyword evidence="6" id="KW-0813">Transport</keyword>
<dbReference type="InterPro" id="IPR017900">
    <property type="entry name" value="4Fe4S_Fe_S_CS"/>
</dbReference>
<dbReference type="InterPro" id="IPR017896">
    <property type="entry name" value="4Fe4S_Fe-S-bd"/>
</dbReference>
<dbReference type="GO" id="GO:0019154">
    <property type="term" value="F:glycolate dehydrogenase activity"/>
    <property type="evidence" value="ECO:0007669"/>
    <property type="project" value="UniProtKB-EC"/>
</dbReference>
<dbReference type="PIRSF" id="PIRSF000139">
    <property type="entry name" value="Glc_ox_4Fe-4S"/>
    <property type="match status" value="1"/>
</dbReference>
<keyword evidence="9" id="KW-1185">Reference proteome</keyword>
<dbReference type="RefSeq" id="WP_253481483.1">
    <property type="nucleotide sequence ID" value="NZ_JALJXV010000008.1"/>
</dbReference>
<evidence type="ECO:0000313" key="9">
    <source>
        <dbReference type="Proteomes" id="UP001205843"/>
    </source>
</evidence>
<comment type="catalytic activity">
    <reaction evidence="6">
        <text>(R)-lactate + A = pyruvate + AH2</text>
        <dbReference type="Rhea" id="RHEA:15089"/>
        <dbReference type="ChEBI" id="CHEBI:13193"/>
        <dbReference type="ChEBI" id="CHEBI:15361"/>
        <dbReference type="ChEBI" id="CHEBI:16004"/>
        <dbReference type="ChEBI" id="CHEBI:17499"/>
    </reaction>
</comment>
<feature type="domain" description="4Fe-4S ferredoxin-type" evidence="7">
    <location>
        <begin position="66"/>
        <end position="89"/>
    </location>
</feature>
<dbReference type="GO" id="GO:0046872">
    <property type="term" value="F:metal ion binding"/>
    <property type="evidence" value="ECO:0007669"/>
    <property type="project" value="UniProtKB-UniRule"/>
</dbReference>
<dbReference type="Pfam" id="PF02754">
    <property type="entry name" value="CCG"/>
    <property type="match status" value="2"/>
</dbReference>
<keyword evidence="4 6" id="KW-0408">Iron</keyword>
<dbReference type="Pfam" id="PF13183">
    <property type="entry name" value="Fer4_8"/>
    <property type="match status" value="1"/>
</dbReference>
<dbReference type="Gene3D" id="1.10.1060.10">
    <property type="entry name" value="Alpha-helical ferredoxin"/>
    <property type="match status" value="1"/>
</dbReference>
<keyword evidence="3" id="KW-0677">Repeat</keyword>
<evidence type="ECO:0000313" key="8">
    <source>
        <dbReference type="EMBL" id="MCP1676229.1"/>
    </source>
</evidence>
<organism evidence="8 9">
    <name type="scientific">Natronocella acetinitrilica</name>
    <dbReference type="NCBI Taxonomy" id="414046"/>
    <lineage>
        <taxon>Bacteria</taxon>
        <taxon>Pseudomonadati</taxon>
        <taxon>Pseudomonadota</taxon>
        <taxon>Gammaproteobacteria</taxon>
        <taxon>Chromatiales</taxon>
        <taxon>Ectothiorhodospiraceae</taxon>
        <taxon>Natronocella</taxon>
    </lineage>
</organism>
<dbReference type="FunFam" id="1.10.1060.10:FF:000012">
    <property type="entry name" value="Glycolate oxidase iron-sulfur subunit"/>
    <property type="match status" value="1"/>
</dbReference>
<dbReference type="PROSITE" id="PS00198">
    <property type="entry name" value="4FE4S_FER_1"/>
    <property type="match status" value="1"/>
</dbReference>
<proteinExistence type="predicted"/>
<comment type="cofactor">
    <cofactor evidence="6">
        <name>[4Fe-4S] cluster</name>
        <dbReference type="ChEBI" id="CHEBI:49883"/>
    </cofactor>
    <text evidence="6">Binds 2 [4Fe-4S] clusters.</text>
</comment>
<comment type="caution">
    <text evidence="8">The sequence shown here is derived from an EMBL/GenBank/DDBJ whole genome shotgun (WGS) entry which is preliminary data.</text>
</comment>
<dbReference type="PANTHER" id="PTHR32479">
    <property type="entry name" value="GLYCOLATE OXIDASE IRON-SULFUR SUBUNIT"/>
    <property type="match status" value="1"/>
</dbReference>
<dbReference type="EMBL" id="JALJXV010000008">
    <property type="protein sequence ID" value="MCP1676229.1"/>
    <property type="molecule type" value="Genomic_DNA"/>
</dbReference>
<dbReference type="PANTHER" id="PTHR32479:SF17">
    <property type="entry name" value="GLYCOLATE OXIDASE IRON-SULFUR SUBUNIT"/>
    <property type="match status" value="1"/>
</dbReference>
<dbReference type="AlphaFoldDB" id="A0AAE3G713"/>
<comment type="function">
    <text evidence="6">Component of a complex that catalyzes the oxidation of glycolate to glyoxylate.</text>
</comment>
<evidence type="ECO:0000256" key="2">
    <source>
        <dbReference type="ARBA" id="ARBA00022723"/>
    </source>
</evidence>
<dbReference type="InterPro" id="IPR012257">
    <property type="entry name" value="Glc_ox_4Fe-4S"/>
</dbReference>
<dbReference type="Proteomes" id="UP001205843">
    <property type="component" value="Unassembled WGS sequence"/>
</dbReference>
<evidence type="ECO:0000259" key="7">
    <source>
        <dbReference type="PROSITE" id="PS51379"/>
    </source>
</evidence>
<keyword evidence="6" id="KW-0249">Electron transport</keyword>
<evidence type="ECO:0000256" key="3">
    <source>
        <dbReference type="ARBA" id="ARBA00022737"/>
    </source>
</evidence>